<keyword evidence="9" id="KW-1185">Reference proteome</keyword>
<dbReference type="Gene3D" id="3.40.50.300">
    <property type="entry name" value="P-loop containing nucleotide triphosphate hydrolases"/>
    <property type="match status" value="1"/>
</dbReference>
<accession>A0ABY4YX65</accession>
<dbReference type="InterPro" id="IPR050763">
    <property type="entry name" value="ABC_transporter_ATP-binding"/>
</dbReference>
<dbReference type="InterPro" id="IPR003593">
    <property type="entry name" value="AAA+_ATPase"/>
</dbReference>
<sequence>MNTQTLSPTAPHSDPALEPETGAPPVDPDADSVIEVRDLTKSYGDRSVIRNLDLCVRRGEIFGILGPNGAGKTTTVETIQGLRHADSGHVRVLDLDPVRDRQRLRSQVGSQLQSSSLPERLRVGEALRTFARLAGDVVDWREALETWGLTHLRRSAFGGLSGGEKQRLFIALALINNPQVVFLDELTQGLDPAARRETWALIRQVRDRGATVVLVSHYMDEVEQLADRAAVLHEGRITVCDTPANLVARADGDVRTRFTLPPGQQHSRLESLPGVLTVSREGTRTEVVGDRTTPVRVAAELARLGILPEDLTVVRPTLEDVFVQLTSGEVAA</sequence>
<name>A0ABY4YX65_9MICO</name>
<keyword evidence="4 8" id="KW-0067">ATP-binding</keyword>
<dbReference type="InterPro" id="IPR027417">
    <property type="entry name" value="P-loop_NTPase"/>
</dbReference>
<dbReference type="PANTHER" id="PTHR42711:SF16">
    <property type="entry name" value="ABC TRANSPORTER ATP-BINDING PROTEIN"/>
    <property type="match status" value="1"/>
</dbReference>
<dbReference type="EMBL" id="CP099489">
    <property type="protein sequence ID" value="USQ81346.1"/>
    <property type="molecule type" value="Genomic_DNA"/>
</dbReference>
<evidence type="ECO:0000313" key="8">
    <source>
        <dbReference type="EMBL" id="USQ81346.1"/>
    </source>
</evidence>
<evidence type="ECO:0000313" key="9">
    <source>
        <dbReference type="Proteomes" id="UP001056455"/>
    </source>
</evidence>
<keyword evidence="3" id="KW-0547">Nucleotide-binding</keyword>
<dbReference type="InterPro" id="IPR017871">
    <property type="entry name" value="ABC_transporter-like_CS"/>
</dbReference>
<dbReference type="SUPFAM" id="SSF52540">
    <property type="entry name" value="P-loop containing nucleoside triphosphate hydrolases"/>
    <property type="match status" value="1"/>
</dbReference>
<evidence type="ECO:0000256" key="5">
    <source>
        <dbReference type="ARBA" id="ARBA00023251"/>
    </source>
</evidence>
<dbReference type="Proteomes" id="UP001056455">
    <property type="component" value="Chromosome"/>
</dbReference>
<dbReference type="PROSITE" id="PS50893">
    <property type="entry name" value="ABC_TRANSPORTER_2"/>
    <property type="match status" value="1"/>
</dbReference>
<dbReference type="GO" id="GO:0005524">
    <property type="term" value="F:ATP binding"/>
    <property type="evidence" value="ECO:0007669"/>
    <property type="project" value="UniProtKB-KW"/>
</dbReference>
<dbReference type="InterPro" id="IPR003439">
    <property type="entry name" value="ABC_transporter-like_ATP-bd"/>
</dbReference>
<evidence type="ECO:0000256" key="2">
    <source>
        <dbReference type="ARBA" id="ARBA00022448"/>
    </source>
</evidence>
<keyword evidence="5" id="KW-0046">Antibiotic resistance</keyword>
<comment type="subcellular location">
    <subcellularLocation>
        <location evidence="1">Cell membrane</location>
        <topology evidence="1">Peripheral membrane protein</topology>
    </subcellularLocation>
</comment>
<keyword evidence="2" id="KW-0813">Transport</keyword>
<evidence type="ECO:0000256" key="3">
    <source>
        <dbReference type="ARBA" id="ARBA00022741"/>
    </source>
</evidence>
<protein>
    <submittedName>
        <fullName evidence="8">ABC transporter ATP-binding protein</fullName>
    </submittedName>
</protein>
<dbReference type="Pfam" id="PF00005">
    <property type="entry name" value="ABC_tran"/>
    <property type="match status" value="1"/>
</dbReference>
<dbReference type="PANTHER" id="PTHR42711">
    <property type="entry name" value="ABC TRANSPORTER ATP-BINDING PROTEIN"/>
    <property type="match status" value="1"/>
</dbReference>
<evidence type="ECO:0000256" key="4">
    <source>
        <dbReference type="ARBA" id="ARBA00022840"/>
    </source>
</evidence>
<proteinExistence type="predicted"/>
<feature type="region of interest" description="Disordered" evidence="6">
    <location>
        <begin position="1"/>
        <end position="31"/>
    </location>
</feature>
<evidence type="ECO:0000256" key="1">
    <source>
        <dbReference type="ARBA" id="ARBA00004202"/>
    </source>
</evidence>
<gene>
    <name evidence="8" type="ORF">NF556_06780</name>
</gene>
<evidence type="ECO:0000259" key="7">
    <source>
        <dbReference type="PROSITE" id="PS50893"/>
    </source>
</evidence>
<feature type="compositionally biased region" description="Polar residues" evidence="6">
    <location>
        <begin position="1"/>
        <end position="10"/>
    </location>
</feature>
<feature type="domain" description="ABC transporter" evidence="7">
    <location>
        <begin position="34"/>
        <end position="259"/>
    </location>
</feature>
<reference evidence="8" key="1">
    <citation type="submission" date="2022-06" db="EMBL/GenBank/DDBJ databases">
        <title>Ornithinimicrobium HY1793.</title>
        <authorList>
            <person name="Huang Y."/>
        </authorList>
    </citation>
    <scope>NUCLEOTIDE SEQUENCE</scope>
    <source>
        <strain evidence="8">HY1793</strain>
    </source>
</reference>
<organism evidence="8 9">
    <name type="scientific">Ornithinimicrobium faecis</name>
    <dbReference type="NCBI Taxonomy" id="2934158"/>
    <lineage>
        <taxon>Bacteria</taxon>
        <taxon>Bacillati</taxon>
        <taxon>Actinomycetota</taxon>
        <taxon>Actinomycetes</taxon>
        <taxon>Micrococcales</taxon>
        <taxon>Ornithinimicrobiaceae</taxon>
        <taxon>Ornithinimicrobium</taxon>
    </lineage>
</organism>
<dbReference type="PROSITE" id="PS00211">
    <property type="entry name" value="ABC_TRANSPORTER_1"/>
    <property type="match status" value="1"/>
</dbReference>
<dbReference type="RefSeq" id="WP_252594765.1">
    <property type="nucleotide sequence ID" value="NZ_CP099489.1"/>
</dbReference>
<dbReference type="CDD" id="cd03230">
    <property type="entry name" value="ABC_DR_subfamily_A"/>
    <property type="match status" value="1"/>
</dbReference>
<dbReference type="SMART" id="SM00382">
    <property type="entry name" value="AAA"/>
    <property type="match status" value="1"/>
</dbReference>
<evidence type="ECO:0000256" key="6">
    <source>
        <dbReference type="SAM" id="MobiDB-lite"/>
    </source>
</evidence>